<organism evidence="1 2">
    <name type="scientific">Actinophytocola oryzae</name>
    <dbReference type="NCBI Taxonomy" id="502181"/>
    <lineage>
        <taxon>Bacteria</taxon>
        <taxon>Bacillati</taxon>
        <taxon>Actinomycetota</taxon>
        <taxon>Actinomycetes</taxon>
        <taxon>Pseudonocardiales</taxon>
        <taxon>Pseudonocardiaceae</taxon>
    </lineage>
</organism>
<dbReference type="RefSeq" id="WP_133901120.1">
    <property type="nucleotide sequence ID" value="NZ_SOCP01000001.1"/>
</dbReference>
<dbReference type="CDD" id="cd00090">
    <property type="entry name" value="HTH_ARSR"/>
    <property type="match status" value="1"/>
</dbReference>
<protein>
    <recommendedName>
        <fullName evidence="3">ArsR family transcriptional regulator</fullName>
    </recommendedName>
</protein>
<dbReference type="InterPro" id="IPR011991">
    <property type="entry name" value="ArsR-like_HTH"/>
</dbReference>
<sequence>MGWWQISADTLANSRFVVSPLSEALASLRVLYRGTAAHPGERAWLDTHLAAFRDRLAADPVTALLLRAAFGRTWTADFLTPPPTGDQSFEEELARLWDTPPDAAREQLAYSSGGSLPNELHRDDLPARAVDLVGWVWTRTVRPDWSRRLRIIEADIVARTAQLTRGGWASALDDMRAGMRWLGESRLQINAYDYPPMDLTGARLVFVPVTPSWRGWVAYDSSEHHAIVYPCSGVLADVDRAAAPASLRRLLGPARAGVLVLLGTPKSTTQLVALTDQGLGSVGRHLRVLLDAHLIGRRRAGRSVLYYRTAVGDLLVSETSGTIAANVQTFAD</sequence>
<evidence type="ECO:0008006" key="3">
    <source>
        <dbReference type="Google" id="ProtNLM"/>
    </source>
</evidence>
<dbReference type="OrthoDB" id="3460651at2"/>
<reference evidence="1 2" key="1">
    <citation type="submission" date="2019-03" db="EMBL/GenBank/DDBJ databases">
        <title>Genomic Encyclopedia of Archaeal and Bacterial Type Strains, Phase II (KMG-II): from individual species to whole genera.</title>
        <authorList>
            <person name="Goeker M."/>
        </authorList>
    </citation>
    <scope>NUCLEOTIDE SEQUENCE [LARGE SCALE GENOMIC DNA]</scope>
    <source>
        <strain evidence="1 2">DSM 45499</strain>
    </source>
</reference>
<proteinExistence type="predicted"/>
<dbReference type="PANTHER" id="PTHR43132:SF6">
    <property type="entry name" value="HTH-TYPE TRANSCRIPTIONAL REPRESSOR CZRA"/>
    <property type="match status" value="1"/>
</dbReference>
<dbReference type="InterPro" id="IPR036388">
    <property type="entry name" value="WH-like_DNA-bd_sf"/>
</dbReference>
<accession>A0A4R7W5P6</accession>
<gene>
    <name evidence="1" type="ORF">CLV71_101786</name>
</gene>
<dbReference type="AlphaFoldDB" id="A0A4R7W5P6"/>
<evidence type="ECO:0000313" key="1">
    <source>
        <dbReference type="EMBL" id="TDV57912.1"/>
    </source>
</evidence>
<dbReference type="Proteomes" id="UP000294927">
    <property type="component" value="Unassembled WGS sequence"/>
</dbReference>
<name>A0A4R7W5P6_9PSEU</name>
<dbReference type="Gene3D" id="1.10.10.10">
    <property type="entry name" value="Winged helix-like DNA-binding domain superfamily/Winged helix DNA-binding domain"/>
    <property type="match status" value="1"/>
</dbReference>
<dbReference type="SUPFAM" id="SSF46785">
    <property type="entry name" value="Winged helix' DNA-binding domain"/>
    <property type="match status" value="1"/>
</dbReference>
<comment type="caution">
    <text evidence="1">The sequence shown here is derived from an EMBL/GenBank/DDBJ whole genome shotgun (WGS) entry which is preliminary data.</text>
</comment>
<dbReference type="InterPro" id="IPR036390">
    <property type="entry name" value="WH_DNA-bd_sf"/>
</dbReference>
<evidence type="ECO:0000313" key="2">
    <source>
        <dbReference type="Proteomes" id="UP000294927"/>
    </source>
</evidence>
<dbReference type="InterPro" id="IPR051011">
    <property type="entry name" value="Metal_resp_trans_reg"/>
</dbReference>
<keyword evidence="2" id="KW-1185">Reference proteome</keyword>
<dbReference type="EMBL" id="SOCP01000001">
    <property type="protein sequence ID" value="TDV57912.1"/>
    <property type="molecule type" value="Genomic_DNA"/>
</dbReference>
<dbReference type="PANTHER" id="PTHR43132">
    <property type="entry name" value="ARSENICAL RESISTANCE OPERON REPRESSOR ARSR-RELATED"/>
    <property type="match status" value="1"/>
</dbReference>